<feature type="domain" description="GST N-terminal" evidence="5">
    <location>
        <begin position="3"/>
        <end position="83"/>
    </location>
</feature>
<name>A0A5P1EAP3_ASPOF</name>
<evidence type="ECO:0000259" key="5">
    <source>
        <dbReference type="PROSITE" id="PS50404"/>
    </source>
</evidence>
<dbReference type="OrthoDB" id="4951845at2759"/>
<dbReference type="InterPro" id="IPR045074">
    <property type="entry name" value="GST_C_Tau"/>
</dbReference>
<dbReference type="GO" id="GO:0005737">
    <property type="term" value="C:cytoplasm"/>
    <property type="evidence" value="ECO:0007669"/>
    <property type="project" value="TreeGrafter"/>
</dbReference>
<dbReference type="GO" id="GO:0004364">
    <property type="term" value="F:glutathione transferase activity"/>
    <property type="evidence" value="ECO:0007669"/>
    <property type="project" value="UniProtKB-EC"/>
</dbReference>
<dbReference type="FunFam" id="1.20.1050.10:FF:000012">
    <property type="entry name" value="Tau class glutathione S-transferase"/>
    <property type="match status" value="1"/>
</dbReference>
<dbReference type="PROSITE" id="PS50404">
    <property type="entry name" value="GST_NTER"/>
    <property type="match status" value="1"/>
</dbReference>
<dbReference type="SFLD" id="SFLDS00019">
    <property type="entry name" value="Glutathione_Transferase_(cytos"/>
    <property type="match status" value="1"/>
</dbReference>
<evidence type="ECO:0000256" key="3">
    <source>
        <dbReference type="ARBA" id="ARBA00047960"/>
    </source>
</evidence>
<dbReference type="Gene3D" id="3.40.30.10">
    <property type="entry name" value="Glutaredoxin"/>
    <property type="match status" value="1"/>
</dbReference>
<protein>
    <recommendedName>
        <fullName evidence="1">glutathione transferase</fullName>
        <ecNumber evidence="1">2.5.1.18</ecNumber>
    </recommendedName>
</protein>
<dbReference type="InterPro" id="IPR045073">
    <property type="entry name" value="Omega/Tau-like"/>
</dbReference>
<dbReference type="InterPro" id="IPR036249">
    <property type="entry name" value="Thioredoxin-like_sf"/>
</dbReference>
<sequence length="226" mass="25937">METKVKLLRYRTSPFSARVELALELKGVPYDCLDLEDVPDKNAVLLEYNPIYKKIPVLVHKGKYIAESLIILEYIEDAWGGYPLLPKDPCETAHARFLAHFIDDKCLPTFRKAIWGDGDMQKTTMKQSKEYLSILERELGGRRFFAGDEIGFLDIAAAYIALWTGVHQEVAGANLFTVEDHPILWKWCQEFLNSDVAKKILPEREKLVDFYSGKKEFIQAYVKQSG</sequence>
<dbReference type="InterPro" id="IPR036282">
    <property type="entry name" value="Glutathione-S-Trfase_C_sf"/>
</dbReference>
<dbReference type="SUPFAM" id="SSF47616">
    <property type="entry name" value="GST C-terminal domain-like"/>
    <property type="match status" value="1"/>
</dbReference>
<dbReference type="InterPro" id="IPR010987">
    <property type="entry name" value="Glutathione-S-Trfase_C-like"/>
</dbReference>
<dbReference type="Pfam" id="PF02798">
    <property type="entry name" value="GST_N"/>
    <property type="match status" value="1"/>
</dbReference>
<keyword evidence="8" id="KW-1185">Reference proteome</keyword>
<proteinExistence type="inferred from homology"/>
<dbReference type="PANTHER" id="PTHR11260:SF676">
    <property type="entry name" value="GLUTATHIONE S-TRANSFERASE U8"/>
    <property type="match status" value="1"/>
</dbReference>
<reference evidence="8" key="1">
    <citation type="journal article" date="2017" name="Nat. Commun.">
        <title>The asparagus genome sheds light on the origin and evolution of a young Y chromosome.</title>
        <authorList>
            <person name="Harkess A."/>
            <person name="Zhou J."/>
            <person name="Xu C."/>
            <person name="Bowers J.E."/>
            <person name="Van der Hulst R."/>
            <person name="Ayyampalayam S."/>
            <person name="Mercati F."/>
            <person name="Riccardi P."/>
            <person name="McKain M.R."/>
            <person name="Kakrana A."/>
            <person name="Tang H."/>
            <person name="Ray J."/>
            <person name="Groenendijk J."/>
            <person name="Arikit S."/>
            <person name="Mathioni S.M."/>
            <person name="Nakano M."/>
            <person name="Shan H."/>
            <person name="Telgmann-Rauber A."/>
            <person name="Kanno A."/>
            <person name="Yue Z."/>
            <person name="Chen H."/>
            <person name="Li W."/>
            <person name="Chen Y."/>
            <person name="Xu X."/>
            <person name="Zhang Y."/>
            <person name="Luo S."/>
            <person name="Chen H."/>
            <person name="Gao J."/>
            <person name="Mao Z."/>
            <person name="Pires J.C."/>
            <person name="Luo M."/>
            <person name="Kudrna D."/>
            <person name="Wing R.A."/>
            <person name="Meyers B.C."/>
            <person name="Yi K."/>
            <person name="Kong H."/>
            <person name="Lavrijsen P."/>
            <person name="Sunseri F."/>
            <person name="Falavigna A."/>
            <person name="Ye Y."/>
            <person name="Leebens-Mack J.H."/>
            <person name="Chen G."/>
        </authorList>
    </citation>
    <scope>NUCLEOTIDE SEQUENCE [LARGE SCALE GENOMIC DNA]</scope>
    <source>
        <strain evidence="8">cv. DH0086</strain>
    </source>
</reference>
<evidence type="ECO:0000313" key="8">
    <source>
        <dbReference type="Proteomes" id="UP000243459"/>
    </source>
</evidence>
<accession>A0A5P1EAP3</accession>
<evidence type="ECO:0000259" key="6">
    <source>
        <dbReference type="PROSITE" id="PS50405"/>
    </source>
</evidence>
<evidence type="ECO:0000256" key="1">
    <source>
        <dbReference type="ARBA" id="ARBA00012452"/>
    </source>
</evidence>
<dbReference type="InterPro" id="IPR004045">
    <property type="entry name" value="Glutathione_S-Trfase_N"/>
</dbReference>
<dbReference type="InterPro" id="IPR004046">
    <property type="entry name" value="GST_C"/>
</dbReference>
<dbReference type="GO" id="GO:0006749">
    <property type="term" value="P:glutathione metabolic process"/>
    <property type="evidence" value="ECO:0007669"/>
    <property type="project" value="InterPro"/>
</dbReference>
<comment type="catalytic activity">
    <reaction evidence="3">
        <text>RX + glutathione = an S-substituted glutathione + a halide anion + H(+)</text>
        <dbReference type="Rhea" id="RHEA:16437"/>
        <dbReference type="ChEBI" id="CHEBI:15378"/>
        <dbReference type="ChEBI" id="CHEBI:16042"/>
        <dbReference type="ChEBI" id="CHEBI:17792"/>
        <dbReference type="ChEBI" id="CHEBI:57925"/>
        <dbReference type="ChEBI" id="CHEBI:90779"/>
        <dbReference type="EC" id="2.5.1.18"/>
    </reaction>
</comment>
<evidence type="ECO:0000256" key="2">
    <source>
        <dbReference type="ARBA" id="ARBA00022679"/>
    </source>
</evidence>
<dbReference type="AlphaFoldDB" id="A0A5P1EAP3"/>
<dbReference type="SUPFAM" id="SSF52833">
    <property type="entry name" value="Thioredoxin-like"/>
    <property type="match status" value="1"/>
</dbReference>
<dbReference type="PROSITE" id="PS50405">
    <property type="entry name" value="GST_CTER"/>
    <property type="match status" value="1"/>
</dbReference>
<evidence type="ECO:0000256" key="4">
    <source>
        <dbReference type="RuleBase" id="RU003494"/>
    </source>
</evidence>
<dbReference type="Gene3D" id="1.20.1050.10">
    <property type="match status" value="1"/>
</dbReference>
<dbReference type="PANTHER" id="PTHR11260">
    <property type="entry name" value="GLUTATHIONE S-TRANSFERASE, GST, SUPERFAMILY, GST DOMAIN CONTAINING"/>
    <property type="match status" value="1"/>
</dbReference>
<keyword evidence="2" id="KW-0808">Transferase</keyword>
<dbReference type="OMA" id="CETAHAR"/>
<evidence type="ECO:0000313" key="7">
    <source>
        <dbReference type="EMBL" id="ONK62823.1"/>
    </source>
</evidence>
<dbReference type="Proteomes" id="UP000243459">
    <property type="component" value="Chromosome 7"/>
</dbReference>
<dbReference type="EMBL" id="CM007387">
    <property type="protein sequence ID" value="ONK62823.1"/>
    <property type="molecule type" value="Genomic_DNA"/>
</dbReference>
<feature type="domain" description="GST C-terminal" evidence="6">
    <location>
        <begin position="88"/>
        <end position="210"/>
    </location>
</feature>
<dbReference type="PROSITE" id="PS51354">
    <property type="entry name" value="GLUTAREDOXIN_2"/>
    <property type="match status" value="1"/>
</dbReference>
<gene>
    <name evidence="7" type="ORF">A4U43_C07F8500</name>
</gene>
<dbReference type="CDD" id="cd03058">
    <property type="entry name" value="GST_N_Tau"/>
    <property type="match status" value="1"/>
</dbReference>
<dbReference type="Gramene" id="ONK62823">
    <property type="protein sequence ID" value="ONK62823"/>
    <property type="gene ID" value="A4U43_C07F8500"/>
</dbReference>
<dbReference type="Pfam" id="PF00043">
    <property type="entry name" value="GST_C"/>
    <property type="match status" value="1"/>
</dbReference>
<dbReference type="EC" id="2.5.1.18" evidence="1"/>
<dbReference type="InterPro" id="IPR040079">
    <property type="entry name" value="Glutathione_S-Trfase"/>
</dbReference>
<dbReference type="CDD" id="cd03185">
    <property type="entry name" value="GST_C_Tau"/>
    <property type="match status" value="1"/>
</dbReference>
<organism evidence="7 8">
    <name type="scientific">Asparagus officinalis</name>
    <name type="common">Garden asparagus</name>
    <dbReference type="NCBI Taxonomy" id="4686"/>
    <lineage>
        <taxon>Eukaryota</taxon>
        <taxon>Viridiplantae</taxon>
        <taxon>Streptophyta</taxon>
        <taxon>Embryophyta</taxon>
        <taxon>Tracheophyta</taxon>
        <taxon>Spermatophyta</taxon>
        <taxon>Magnoliopsida</taxon>
        <taxon>Liliopsida</taxon>
        <taxon>Asparagales</taxon>
        <taxon>Asparagaceae</taxon>
        <taxon>Asparagoideae</taxon>
        <taxon>Asparagus</taxon>
    </lineage>
</organism>
<comment type="similarity">
    <text evidence="4">Belongs to the GST superfamily.</text>
</comment>
<dbReference type="SFLD" id="SFLDG00358">
    <property type="entry name" value="Main_(cytGST)"/>
    <property type="match status" value="1"/>
</dbReference>
<dbReference type="SFLD" id="SFLDG01152">
    <property type="entry name" value="Main.3:_Omega-_and_Tau-like"/>
    <property type="match status" value="1"/>
</dbReference>